<dbReference type="InterPro" id="IPR046848">
    <property type="entry name" value="E_motif"/>
</dbReference>
<dbReference type="Proteomes" id="UP001140949">
    <property type="component" value="Unassembled WGS sequence"/>
</dbReference>
<dbReference type="PANTHER" id="PTHR47926:SF487">
    <property type="entry name" value="REPEAT (TPR)-LIKE SUPERFAMILY PROTEIN, PUTATIVE-RELATED"/>
    <property type="match status" value="1"/>
</dbReference>
<dbReference type="InterPro" id="IPR046960">
    <property type="entry name" value="PPR_At4g14850-like_plant"/>
</dbReference>
<dbReference type="Gene3D" id="1.25.40.10">
    <property type="entry name" value="Tetratricopeptide repeat domain"/>
    <property type="match status" value="4"/>
</dbReference>
<gene>
    <name evidence="3" type="ORF">M6B38_209420</name>
</gene>
<protein>
    <submittedName>
        <fullName evidence="3">Pentatricopeptide repeat-containing protein</fullName>
    </submittedName>
</protein>
<dbReference type="FunFam" id="1.25.40.10:FF:000090">
    <property type="entry name" value="Pentatricopeptide repeat-containing protein, chloroplastic"/>
    <property type="match status" value="1"/>
</dbReference>
<dbReference type="Pfam" id="PF01535">
    <property type="entry name" value="PPR"/>
    <property type="match status" value="2"/>
</dbReference>
<dbReference type="SUPFAM" id="SSF48452">
    <property type="entry name" value="TPR-like"/>
    <property type="match status" value="1"/>
</dbReference>
<dbReference type="PROSITE" id="PS51375">
    <property type="entry name" value="PPR"/>
    <property type="match status" value="4"/>
</dbReference>
<proteinExistence type="predicted"/>
<evidence type="ECO:0000313" key="3">
    <source>
        <dbReference type="EMBL" id="KAJ6799129.1"/>
    </source>
</evidence>
<evidence type="ECO:0000256" key="1">
    <source>
        <dbReference type="ARBA" id="ARBA00022737"/>
    </source>
</evidence>
<dbReference type="InterPro" id="IPR002885">
    <property type="entry name" value="PPR_rpt"/>
</dbReference>
<keyword evidence="1" id="KW-0677">Repeat</keyword>
<dbReference type="GO" id="GO:0003723">
    <property type="term" value="F:RNA binding"/>
    <property type="evidence" value="ECO:0007669"/>
    <property type="project" value="InterPro"/>
</dbReference>
<organism evidence="3 4">
    <name type="scientific">Iris pallida</name>
    <name type="common">Sweet iris</name>
    <dbReference type="NCBI Taxonomy" id="29817"/>
    <lineage>
        <taxon>Eukaryota</taxon>
        <taxon>Viridiplantae</taxon>
        <taxon>Streptophyta</taxon>
        <taxon>Embryophyta</taxon>
        <taxon>Tracheophyta</taxon>
        <taxon>Spermatophyta</taxon>
        <taxon>Magnoliopsida</taxon>
        <taxon>Liliopsida</taxon>
        <taxon>Asparagales</taxon>
        <taxon>Iridaceae</taxon>
        <taxon>Iridoideae</taxon>
        <taxon>Irideae</taxon>
        <taxon>Iris</taxon>
    </lineage>
</organism>
<sequence>MYSKCRRLEYAVRVFDRMPERDLVVWNSMVSGYARRGFPDDAMALVKKMRAHGPKPDLVTWNALISGLSQPGTGADRAASASDLLASMRADRIEPDVYTWTSLVSGLVRDLDYDRAVEMFKRMVASGVRPSSATISSLLPALANAATLNKGKELHCYAVAIGAERDLFVGSSLVDMYAKCGLILEAETVFGRMGARNAVSWNSMIFAYSNHGFSDRALALFDRMQAEGVRPDHLTFTAVFTACSHVGATGLGKDMFRAMQEEHGIEPRLEHYACMVDLLGRAGRLEEARDLIEEMPVKPDSFVWGALLGACRKHGNVDLAELASSRLLELEPESCGSFVTLSNVLMDVGRWEDAVRMNKLIRRRKLKRHLGCSWTQAGR</sequence>
<feature type="repeat" description="PPR" evidence="2">
    <location>
        <begin position="22"/>
        <end position="56"/>
    </location>
</feature>
<reference evidence="3" key="2">
    <citation type="submission" date="2023-04" db="EMBL/GenBank/DDBJ databases">
        <authorList>
            <person name="Bruccoleri R.E."/>
            <person name="Oakeley E.J."/>
            <person name="Faust A.-M."/>
            <person name="Dessus-Babus S."/>
            <person name="Altorfer M."/>
            <person name="Burckhardt D."/>
            <person name="Oertli M."/>
            <person name="Naumann U."/>
            <person name="Petersen F."/>
            <person name="Wong J."/>
        </authorList>
    </citation>
    <scope>NUCLEOTIDE SEQUENCE</scope>
    <source>
        <strain evidence="3">GSM-AAB239-AS_SAM_17_03QT</strain>
        <tissue evidence="3">Leaf</tissue>
    </source>
</reference>
<feature type="repeat" description="PPR" evidence="2">
    <location>
        <begin position="57"/>
        <end position="95"/>
    </location>
</feature>
<dbReference type="GO" id="GO:0009451">
    <property type="term" value="P:RNA modification"/>
    <property type="evidence" value="ECO:0007669"/>
    <property type="project" value="InterPro"/>
</dbReference>
<feature type="repeat" description="PPR" evidence="2">
    <location>
        <begin position="96"/>
        <end position="130"/>
    </location>
</feature>
<reference evidence="3" key="1">
    <citation type="journal article" date="2023" name="GigaByte">
        <title>Genome assembly of the bearded iris, Iris pallida Lam.</title>
        <authorList>
            <person name="Bruccoleri R.E."/>
            <person name="Oakeley E.J."/>
            <person name="Faust A.M.E."/>
            <person name="Altorfer M."/>
            <person name="Dessus-Babus S."/>
            <person name="Burckhardt D."/>
            <person name="Oertli M."/>
            <person name="Naumann U."/>
            <person name="Petersen F."/>
            <person name="Wong J."/>
        </authorList>
    </citation>
    <scope>NUCLEOTIDE SEQUENCE</scope>
    <source>
        <strain evidence="3">GSM-AAB239-AS_SAM_17_03QT</strain>
    </source>
</reference>
<dbReference type="InterPro" id="IPR011990">
    <property type="entry name" value="TPR-like_helical_dom_sf"/>
</dbReference>
<evidence type="ECO:0000313" key="4">
    <source>
        <dbReference type="Proteomes" id="UP001140949"/>
    </source>
</evidence>
<dbReference type="EMBL" id="JANAVB010040014">
    <property type="protein sequence ID" value="KAJ6799129.1"/>
    <property type="molecule type" value="Genomic_DNA"/>
</dbReference>
<dbReference type="Pfam" id="PF13041">
    <property type="entry name" value="PPR_2"/>
    <property type="match status" value="3"/>
</dbReference>
<name>A0AAX6E5A6_IRIPA</name>
<evidence type="ECO:0000256" key="2">
    <source>
        <dbReference type="PROSITE-ProRule" id="PRU00708"/>
    </source>
</evidence>
<keyword evidence="4" id="KW-1185">Reference proteome</keyword>
<dbReference type="Pfam" id="PF20431">
    <property type="entry name" value="E_motif"/>
    <property type="match status" value="1"/>
</dbReference>
<dbReference type="PANTHER" id="PTHR47926">
    <property type="entry name" value="PENTATRICOPEPTIDE REPEAT-CONTAINING PROTEIN"/>
    <property type="match status" value="1"/>
</dbReference>
<feature type="repeat" description="PPR" evidence="2">
    <location>
        <begin position="197"/>
        <end position="231"/>
    </location>
</feature>
<dbReference type="NCBIfam" id="TIGR00756">
    <property type="entry name" value="PPR"/>
    <property type="match status" value="4"/>
</dbReference>
<accession>A0AAX6E5A6</accession>
<comment type="caution">
    <text evidence="3">The sequence shown here is derived from an EMBL/GenBank/DDBJ whole genome shotgun (WGS) entry which is preliminary data.</text>
</comment>
<dbReference type="AlphaFoldDB" id="A0AAX6E5A6"/>